<name>A0AAW6U0B7_9BACT</name>
<evidence type="ECO:0000313" key="2">
    <source>
        <dbReference type="Proteomes" id="UP001431776"/>
    </source>
</evidence>
<proteinExistence type="predicted"/>
<dbReference type="EMBL" id="JASCXX010000036">
    <property type="protein sequence ID" value="MDI6451433.1"/>
    <property type="molecule type" value="Genomic_DNA"/>
</dbReference>
<gene>
    <name evidence="1" type="ORF">QJ522_20390</name>
</gene>
<evidence type="ECO:0000313" key="1">
    <source>
        <dbReference type="EMBL" id="MDI6451433.1"/>
    </source>
</evidence>
<keyword evidence="2" id="KW-1185">Reference proteome</keyword>
<sequence>MKMTTIEESERALKEDDFGVGDSFWLGNWEFEVVNSRVPRRT</sequence>
<dbReference type="RefSeq" id="WP_349246840.1">
    <property type="nucleotide sequence ID" value="NZ_JASCXX010000036.1"/>
</dbReference>
<reference evidence="1" key="1">
    <citation type="submission" date="2023-05" db="EMBL/GenBank/DDBJ databases">
        <title>Anaerotaeda fermentans gen. nov., sp. nov., a novel anaerobic planctomycete of the new family within the order Sedimentisphaerales isolated from Taman Peninsula, Russia.</title>
        <authorList>
            <person name="Khomyakova M.A."/>
            <person name="Merkel A.Y."/>
            <person name="Slobodkin A.I."/>
        </authorList>
    </citation>
    <scope>NUCLEOTIDE SEQUENCE</scope>
    <source>
        <strain evidence="1">M17dextr</strain>
    </source>
</reference>
<accession>A0AAW6U0B7</accession>
<protein>
    <submittedName>
        <fullName evidence="1">Uncharacterized protein</fullName>
    </submittedName>
</protein>
<organism evidence="1 2">
    <name type="scientific">Anaerobaca lacustris</name>
    <dbReference type="NCBI Taxonomy" id="3044600"/>
    <lineage>
        <taxon>Bacteria</taxon>
        <taxon>Pseudomonadati</taxon>
        <taxon>Planctomycetota</taxon>
        <taxon>Phycisphaerae</taxon>
        <taxon>Sedimentisphaerales</taxon>
        <taxon>Anaerobacaceae</taxon>
        <taxon>Anaerobaca</taxon>
    </lineage>
</organism>
<dbReference type="Proteomes" id="UP001431776">
    <property type="component" value="Unassembled WGS sequence"/>
</dbReference>
<comment type="caution">
    <text evidence="1">The sequence shown here is derived from an EMBL/GenBank/DDBJ whole genome shotgun (WGS) entry which is preliminary data.</text>
</comment>
<dbReference type="AlphaFoldDB" id="A0AAW6U0B7"/>